<evidence type="ECO:0000256" key="1">
    <source>
        <dbReference type="SAM" id="MobiDB-lite"/>
    </source>
</evidence>
<dbReference type="Proteomes" id="UP000243579">
    <property type="component" value="Unassembled WGS sequence"/>
</dbReference>
<dbReference type="SUPFAM" id="SSF46565">
    <property type="entry name" value="Chaperone J-domain"/>
    <property type="match status" value="1"/>
</dbReference>
<dbReference type="Gene3D" id="1.10.287.110">
    <property type="entry name" value="DnaJ domain"/>
    <property type="match status" value="1"/>
</dbReference>
<evidence type="ECO:0000259" key="2">
    <source>
        <dbReference type="PROSITE" id="PS50076"/>
    </source>
</evidence>
<dbReference type="PANTHER" id="PTHR44272">
    <property type="entry name" value="DNAJ DOMAIN (PROKARYOTIC HEAT SHOCK PROTEIN)"/>
    <property type="match status" value="1"/>
</dbReference>
<dbReference type="PRINTS" id="PR00625">
    <property type="entry name" value="JDOMAIN"/>
</dbReference>
<dbReference type="STRING" id="1202772.A0A1V9YH35"/>
<comment type="caution">
    <text evidence="3">The sequence shown here is derived from an EMBL/GenBank/DDBJ whole genome shotgun (WGS) entry which is preliminary data.</text>
</comment>
<dbReference type="SMART" id="SM00271">
    <property type="entry name" value="DnaJ"/>
    <property type="match status" value="1"/>
</dbReference>
<dbReference type="PROSITE" id="PS00636">
    <property type="entry name" value="DNAJ_1"/>
    <property type="match status" value="1"/>
</dbReference>
<dbReference type="PROSITE" id="PS50076">
    <property type="entry name" value="DNAJ_2"/>
    <property type="match status" value="1"/>
</dbReference>
<protein>
    <recommendedName>
        <fullName evidence="2">J domain-containing protein</fullName>
    </recommendedName>
</protein>
<feature type="region of interest" description="Disordered" evidence="1">
    <location>
        <begin position="350"/>
        <end position="383"/>
    </location>
</feature>
<name>A0A1V9YH35_ACHHY</name>
<dbReference type="EMBL" id="JNBR01001827">
    <property type="protein sequence ID" value="OQR85035.1"/>
    <property type="molecule type" value="Genomic_DNA"/>
</dbReference>
<dbReference type="CDD" id="cd06257">
    <property type="entry name" value="DnaJ"/>
    <property type="match status" value="1"/>
</dbReference>
<dbReference type="InterPro" id="IPR052812">
    <property type="entry name" value="Plant_DnaJ_domain"/>
</dbReference>
<dbReference type="OrthoDB" id="10250354at2759"/>
<gene>
    <name evidence="3" type="ORF">ACHHYP_12433</name>
</gene>
<dbReference type="InterPro" id="IPR001623">
    <property type="entry name" value="DnaJ_domain"/>
</dbReference>
<feature type="compositionally biased region" description="Basic and acidic residues" evidence="1">
    <location>
        <begin position="372"/>
        <end position="383"/>
    </location>
</feature>
<proteinExistence type="predicted"/>
<organism evidence="3 4">
    <name type="scientific">Achlya hypogyna</name>
    <name type="common">Oomycete</name>
    <name type="synonym">Protoachlya hypogyna</name>
    <dbReference type="NCBI Taxonomy" id="1202772"/>
    <lineage>
        <taxon>Eukaryota</taxon>
        <taxon>Sar</taxon>
        <taxon>Stramenopiles</taxon>
        <taxon>Oomycota</taxon>
        <taxon>Saprolegniomycetes</taxon>
        <taxon>Saprolegniales</taxon>
        <taxon>Achlyaceae</taxon>
        <taxon>Achlya</taxon>
    </lineage>
</organism>
<dbReference type="InterPro" id="IPR018253">
    <property type="entry name" value="DnaJ_domain_CS"/>
</dbReference>
<accession>A0A1V9YH35</accession>
<feature type="domain" description="J" evidence="2">
    <location>
        <begin position="9"/>
        <end position="74"/>
    </location>
</feature>
<keyword evidence="4" id="KW-1185">Reference proteome</keyword>
<dbReference type="AlphaFoldDB" id="A0A1V9YH35"/>
<reference evidence="3 4" key="1">
    <citation type="journal article" date="2014" name="Genome Biol. Evol.">
        <title>The secreted proteins of Achlya hypogyna and Thraustotheca clavata identify the ancestral oomycete secretome and reveal gene acquisitions by horizontal gene transfer.</title>
        <authorList>
            <person name="Misner I."/>
            <person name="Blouin N."/>
            <person name="Leonard G."/>
            <person name="Richards T.A."/>
            <person name="Lane C.E."/>
        </authorList>
    </citation>
    <scope>NUCLEOTIDE SEQUENCE [LARGE SCALE GENOMIC DNA]</scope>
    <source>
        <strain evidence="3 4">ATCC 48635</strain>
    </source>
</reference>
<dbReference type="PANTHER" id="PTHR44272:SF3">
    <property type="entry name" value="J DOMAIN-CONTAINING PROTEIN"/>
    <property type="match status" value="1"/>
</dbReference>
<evidence type="ECO:0000313" key="3">
    <source>
        <dbReference type="EMBL" id="OQR85035.1"/>
    </source>
</evidence>
<sequence length="383" mass="42947">MGEPTITENLYELLEVDKTASEAEIKASYRKLALKYHPDRNHGTPGAEEHFKKITTAYAVLSDANQRRSYDISSKEGNPETVVQGIDVNEMNGLGRVFGALCSKMGIPIPTQIAQGVLTAARDAAANVGATVVKELPLGFELSGRVEKQEAHFFRFIVDDVTPTGIVVSCRAPPKSKFKLILFDADGAVRHVQECCVRSKYTSADIFLTSMEFMDMNDAWKFLSEQEKALPDVFSSLKTLEVLQTPPLAAGNYLFAVYGDNWFSALHYNIQAMVIQAAPATNIQLTEQEMLHLKKDIDAFQAEFVAAQKAFEAVVAKAEDYDVRTKELLQARRCAYESFFQECMEPYKAMQPPRERRDSAPTAFQNLWSRFTEPKEAPKRNEF</sequence>
<dbReference type="InterPro" id="IPR036869">
    <property type="entry name" value="J_dom_sf"/>
</dbReference>
<dbReference type="Pfam" id="PF00226">
    <property type="entry name" value="DnaJ"/>
    <property type="match status" value="1"/>
</dbReference>
<evidence type="ECO:0000313" key="4">
    <source>
        <dbReference type="Proteomes" id="UP000243579"/>
    </source>
</evidence>